<evidence type="ECO:0000313" key="4">
    <source>
        <dbReference type="Proteomes" id="UP001443914"/>
    </source>
</evidence>
<keyword evidence="4" id="KW-1185">Reference proteome</keyword>
<dbReference type="EMBL" id="JBDFQZ010000002">
    <property type="protein sequence ID" value="KAK9748802.1"/>
    <property type="molecule type" value="Genomic_DNA"/>
</dbReference>
<feature type="signal peptide" evidence="1">
    <location>
        <begin position="1"/>
        <end position="17"/>
    </location>
</feature>
<accession>A0AAW1MTU1</accession>
<dbReference type="Proteomes" id="UP001443914">
    <property type="component" value="Unassembled WGS sequence"/>
</dbReference>
<evidence type="ECO:0000313" key="3">
    <source>
        <dbReference type="EMBL" id="KAK9748802.1"/>
    </source>
</evidence>
<protein>
    <recommendedName>
        <fullName evidence="2">Neprosin PEP catalytic domain-containing protein</fullName>
    </recommendedName>
</protein>
<evidence type="ECO:0000259" key="2">
    <source>
        <dbReference type="PROSITE" id="PS52045"/>
    </source>
</evidence>
<keyword evidence="1" id="KW-0732">Signal</keyword>
<dbReference type="PANTHER" id="PTHR31589">
    <property type="entry name" value="PROTEIN, PUTATIVE (DUF239)-RELATED-RELATED"/>
    <property type="match status" value="1"/>
</dbReference>
<dbReference type="PROSITE" id="PS51257">
    <property type="entry name" value="PROKAR_LIPOPROTEIN"/>
    <property type="match status" value="1"/>
</dbReference>
<proteinExistence type="predicted"/>
<gene>
    <name evidence="3" type="ORF">RND81_02G082100</name>
</gene>
<dbReference type="Pfam" id="PF03080">
    <property type="entry name" value="Neprosin"/>
    <property type="match status" value="1"/>
</dbReference>
<organism evidence="3 4">
    <name type="scientific">Saponaria officinalis</name>
    <name type="common">Common soapwort</name>
    <name type="synonym">Lychnis saponaria</name>
    <dbReference type="NCBI Taxonomy" id="3572"/>
    <lineage>
        <taxon>Eukaryota</taxon>
        <taxon>Viridiplantae</taxon>
        <taxon>Streptophyta</taxon>
        <taxon>Embryophyta</taxon>
        <taxon>Tracheophyta</taxon>
        <taxon>Spermatophyta</taxon>
        <taxon>Magnoliopsida</taxon>
        <taxon>eudicotyledons</taxon>
        <taxon>Gunneridae</taxon>
        <taxon>Pentapetalae</taxon>
        <taxon>Caryophyllales</taxon>
        <taxon>Caryophyllaceae</taxon>
        <taxon>Caryophylleae</taxon>
        <taxon>Saponaria</taxon>
    </lineage>
</organism>
<feature type="domain" description="Neprosin PEP catalytic" evidence="2">
    <location>
        <begin position="72"/>
        <end position="329"/>
    </location>
</feature>
<dbReference type="AlphaFoldDB" id="A0AAW1MTU1"/>
<dbReference type="PROSITE" id="PS52045">
    <property type="entry name" value="NEPROSIN_PEP_CD"/>
    <property type="match status" value="1"/>
</dbReference>
<dbReference type="PANTHER" id="PTHR31589:SF110">
    <property type="entry name" value="PROTEIN, PUTATIVE (DUF239)-RELATED"/>
    <property type="match status" value="1"/>
</dbReference>
<name>A0AAW1MTU1_SAPOF</name>
<evidence type="ECO:0000256" key="1">
    <source>
        <dbReference type="SAM" id="SignalP"/>
    </source>
</evidence>
<dbReference type="InterPro" id="IPR053168">
    <property type="entry name" value="Glutamic_endopeptidase"/>
</dbReference>
<feature type="chain" id="PRO_5044024924" description="Neprosin PEP catalytic domain-containing protein" evidence="1">
    <location>
        <begin position="18"/>
        <end position="330"/>
    </location>
</feature>
<comment type="caution">
    <text evidence="3">The sequence shown here is derived from an EMBL/GenBank/DDBJ whole genome shotgun (WGS) entry which is preliminary data.</text>
</comment>
<reference evidence="3" key="1">
    <citation type="submission" date="2024-03" db="EMBL/GenBank/DDBJ databases">
        <title>WGS assembly of Saponaria officinalis var. Norfolk2.</title>
        <authorList>
            <person name="Jenkins J."/>
            <person name="Shu S."/>
            <person name="Grimwood J."/>
            <person name="Barry K."/>
            <person name="Goodstein D."/>
            <person name="Schmutz J."/>
            <person name="Leebens-Mack J."/>
            <person name="Osbourn A."/>
        </authorList>
    </citation>
    <scope>NUCLEOTIDE SEQUENCE [LARGE SCALE GENOMIC DNA]</scope>
    <source>
        <strain evidence="3">JIC</strain>
    </source>
</reference>
<dbReference type="InterPro" id="IPR004314">
    <property type="entry name" value="Neprosin"/>
</dbReference>
<sequence length="330" mass="36479">MMSIIIKFLILLFITTACKINCYGTRSKIINDEKRQNNEKGSLSINQLADCNKGIYKGSLQAAKRRANHTTGINQPESWHANGPEFAGIVVHRNNTGGHAKIAVFAPGTVADKQYSSALISVESGEGNDFNLMQVGWTVNPCLYKDNEIHFFLYAQGANGEYCWDNWCNDFTATWGATELKFGDILTPSKVGEYTQNKVELSILKDDETGRWYIVANGTTVGFWQGYFFSSLNTQATTVRFGGETYTPAGGDSSPPMGSGVFKPGWPSLTSYMEYVTINPNHAYGFAPENPQTIETRCYYVADVGNTKWFQGLGFFFGGKGGKDQDTCVY</sequence>